<keyword evidence="6" id="KW-1185">Reference proteome</keyword>
<evidence type="ECO:0000256" key="2">
    <source>
        <dbReference type="ARBA" id="ARBA00022737"/>
    </source>
</evidence>
<name>A0A078AJ68_STYLE</name>
<dbReference type="PANTHER" id="PTHR19932">
    <property type="entry name" value="WD REPEAT AND HMG-BOX DNA BINDING PROTEIN"/>
    <property type="match status" value="1"/>
</dbReference>
<dbReference type="InterPro" id="IPR015943">
    <property type="entry name" value="WD40/YVTN_repeat-like_dom_sf"/>
</dbReference>
<dbReference type="Pfam" id="PF12341">
    <property type="entry name" value="Mcl1_mid"/>
    <property type="match status" value="1"/>
</dbReference>
<evidence type="ECO:0000256" key="1">
    <source>
        <dbReference type="ARBA" id="ARBA00022574"/>
    </source>
</evidence>
<keyword evidence="5" id="KW-0238">DNA-binding</keyword>
<dbReference type="InterPro" id="IPR001680">
    <property type="entry name" value="WD40_rpt"/>
</dbReference>
<dbReference type="Proteomes" id="UP000039865">
    <property type="component" value="Unassembled WGS sequence"/>
</dbReference>
<dbReference type="GO" id="GO:0000278">
    <property type="term" value="P:mitotic cell cycle"/>
    <property type="evidence" value="ECO:0007669"/>
    <property type="project" value="TreeGrafter"/>
</dbReference>
<organism evidence="5 6">
    <name type="scientific">Stylonychia lemnae</name>
    <name type="common">Ciliate</name>
    <dbReference type="NCBI Taxonomy" id="5949"/>
    <lineage>
        <taxon>Eukaryota</taxon>
        <taxon>Sar</taxon>
        <taxon>Alveolata</taxon>
        <taxon>Ciliophora</taxon>
        <taxon>Intramacronucleata</taxon>
        <taxon>Spirotrichea</taxon>
        <taxon>Stichotrichia</taxon>
        <taxon>Sporadotrichida</taxon>
        <taxon>Oxytrichidae</taxon>
        <taxon>Stylonychinae</taxon>
        <taxon>Stylonychia</taxon>
    </lineage>
</organism>
<dbReference type="InterPro" id="IPR022100">
    <property type="entry name" value="WDHD1/CFT4_beta-prop_2nd"/>
</dbReference>
<protein>
    <submittedName>
        <fullName evidence="5">Wd repeat and hmg-box dna-binding protein 1-like</fullName>
    </submittedName>
</protein>
<dbReference type="GO" id="GO:0006261">
    <property type="term" value="P:DNA-templated DNA replication"/>
    <property type="evidence" value="ECO:0007669"/>
    <property type="project" value="TreeGrafter"/>
</dbReference>
<keyword evidence="2" id="KW-0677">Repeat</keyword>
<dbReference type="OMA" id="CAYEHLL"/>
<dbReference type="InterPro" id="IPR019775">
    <property type="entry name" value="WD40_repeat_CS"/>
</dbReference>
<dbReference type="SUPFAM" id="SSF50978">
    <property type="entry name" value="WD40 repeat-like"/>
    <property type="match status" value="1"/>
</dbReference>
<sequence length="1055" mass="122178">MTEVKIETQSNNLSNKISFTFFQDKIISVAEDTIMNIYDAKSHKLLKQVYLDNEYFAVASNNVDKIALGGEKCQIDIHNLFQNGVMDSDNFVEKLENTTFSEPSLAMKFSSPVQRIQWTGKFILGFSEDSEAQLYNSDTEKVLTFKPGHEGSIKNGAIDPLGEYLATTGCDGNVMIYELPQGEDGEITMVKKIKISKMKGFKTFDKYPLDVTWTQDGSMILVSGEPQLGMIKKDEDWKLTYSSEIMHKMRKDDTKQNIITTLTWINDSVLVTGGSDKIINFWNFTNKQLLYFMHIKNEALEVQYCLKEFQSFNINSMNENDIDEAMIDEIDVSQDDLKMETEEQKVTDNAQQIVKSQATVVQNGDQDIMNQAKISKAGRSILNQNNPKEVKPKEVVSKADQIIDCYPQDTMISNCQYDFPVGKYRILAWNMVGTVTLREEFDYTSVDVDFSNKGFHRNLMFRDDYHFSMASMNYSGLALASEAEKVNEDDYEEDDLEEDEMESDAKKAEREQKKLRKHSHIYFKPFSQYKTLRDWHYQLDLGENIECLANGSDWVAIYTNLNYVRVFSNEGIQKYIFSLATPLVSMTGYENLLSIAYHAGPPVYGCQAMKVRTYDMNCKNYSIISDIECPLSRTSNLVWIGYSEEGQLFTHDVEGIIRCLNPLNNQWIPILDFKQKLPSNFSQIWIVGISEKEVLAIELPKGYQAPHLKQQSMIRRFQLKLPFLEQERKDIDSKDMTLPQIEEEIMRKVQLLDFETYRKDQWEHLRHFRQKYDNNYMLSETILDSTKLTNLKKEIDKLILNAIRLCIISDDQDKVFTFMDMMHFSQSLKLCVQLCDNLQSNDLAQKISKFIQDKEQKDIMLDSYKSSSNNKNTIASRLEGRKIFRSAHTASSNEKPDLSQFAINNQSQTVIVSQFNNEDTQMNQNQISQGNGLHIKMNLNNNDNQDSENIRNSSNQVAQNAVQEKVLTQKNNVNYITLKFIIRRIHLLRNKQQILIRNKQVEIPQTYSRISLKLNKQIHKQDRKDQMYQLFIFLIIIQPFASENKPAASKQKKLK</sequence>
<feature type="compositionally biased region" description="Acidic residues" evidence="3">
    <location>
        <begin position="489"/>
        <end position="502"/>
    </location>
</feature>
<dbReference type="GO" id="GO:0003682">
    <property type="term" value="F:chromatin binding"/>
    <property type="evidence" value="ECO:0007669"/>
    <property type="project" value="TreeGrafter"/>
</dbReference>
<dbReference type="Pfam" id="PF00400">
    <property type="entry name" value="WD40"/>
    <property type="match status" value="1"/>
</dbReference>
<dbReference type="InterPro" id="IPR036322">
    <property type="entry name" value="WD40_repeat_dom_sf"/>
</dbReference>
<dbReference type="GO" id="GO:0003677">
    <property type="term" value="F:DNA binding"/>
    <property type="evidence" value="ECO:0007669"/>
    <property type="project" value="UniProtKB-KW"/>
</dbReference>
<dbReference type="EMBL" id="CCKQ01010431">
    <property type="protein sequence ID" value="CDW81941.1"/>
    <property type="molecule type" value="Genomic_DNA"/>
</dbReference>
<evidence type="ECO:0000313" key="6">
    <source>
        <dbReference type="Proteomes" id="UP000039865"/>
    </source>
</evidence>
<dbReference type="Gene3D" id="2.130.10.10">
    <property type="entry name" value="YVTN repeat-like/Quinoprotein amine dehydrogenase"/>
    <property type="match status" value="1"/>
</dbReference>
<dbReference type="SMART" id="SM00320">
    <property type="entry name" value="WD40"/>
    <property type="match status" value="2"/>
</dbReference>
<dbReference type="GO" id="GO:0006281">
    <property type="term" value="P:DNA repair"/>
    <property type="evidence" value="ECO:0007669"/>
    <property type="project" value="TreeGrafter"/>
</dbReference>
<evidence type="ECO:0000256" key="3">
    <source>
        <dbReference type="SAM" id="MobiDB-lite"/>
    </source>
</evidence>
<feature type="region of interest" description="Disordered" evidence="3">
    <location>
        <begin position="488"/>
        <end position="510"/>
    </location>
</feature>
<accession>A0A078AJ68</accession>
<reference evidence="5 6" key="1">
    <citation type="submission" date="2014-06" db="EMBL/GenBank/DDBJ databases">
        <authorList>
            <person name="Swart Estienne"/>
        </authorList>
    </citation>
    <scope>NUCLEOTIDE SEQUENCE [LARGE SCALE GENOMIC DNA]</scope>
    <source>
        <strain evidence="5 6">130c</strain>
    </source>
</reference>
<dbReference type="InParanoid" id="A0A078AJ68"/>
<dbReference type="OrthoDB" id="292674at2759"/>
<dbReference type="PANTHER" id="PTHR19932:SF10">
    <property type="entry name" value="WD REPEAT AND HMG-BOX DNA-BINDING PROTEIN 1"/>
    <property type="match status" value="1"/>
</dbReference>
<gene>
    <name evidence="5" type="primary">Contig5737.g6136</name>
    <name evidence="5" type="ORF">STYLEM_10965</name>
</gene>
<evidence type="ECO:0000259" key="4">
    <source>
        <dbReference type="Pfam" id="PF12341"/>
    </source>
</evidence>
<feature type="domain" description="WDHD1/CFT4 second beta-propeller" evidence="4">
    <location>
        <begin position="422"/>
        <end position="722"/>
    </location>
</feature>
<dbReference type="AlphaFoldDB" id="A0A078AJ68"/>
<dbReference type="GO" id="GO:0043596">
    <property type="term" value="C:nuclear replication fork"/>
    <property type="evidence" value="ECO:0007669"/>
    <property type="project" value="TreeGrafter"/>
</dbReference>
<evidence type="ECO:0000313" key="5">
    <source>
        <dbReference type="EMBL" id="CDW81941.1"/>
    </source>
</evidence>
<dbReference type="PROSITE" id="PS00678">
    <property type="entry name" value="WD_REPEATS_1"/>
    <property type="match status" value="1"/>
</dbReference>
<proteinExistence type="predicted"/>
<keyword evidence="1" id="KW-0853">WD repeat</keyword>